<feature type="region of interest" description="Disordered" evidence="1">
    <location>
        <begin position="1"/>
        <end position="21"/>
    </location>
</feature>
<dbReference type="PROSITE" id="PS51257">
    <property type="entry name" value="PROKAR_LIPOPROTEIN"/>
    <property type="match status" value="1"/>
</dbReference>
<evidence type="ECO:0000256" key="1">
    <source>
        <dbReference type="SAM" id="MobiDB-lite"/>
    </source>
</evidence>
<evidence type="ECO:0000313" key="2">
    <source>
        <dbReference type="EMBL" id="MPD06027.1"/>
    </source>
</evidence>
<name>A0A5B7KGY4_PORTR</name>
<gene>
    <name evidence="2" type="ORF">E2C01_101806</name>
</gene>
<keyword evidence="3" id="KW-1185">Reference proteome</keyword>
<dbReference type="EMBL" id="VSRR010148995">
    <property type="protein sequence ID" value="MPD06027.1"/>
    <property type="molecule type" value="Genomic_DNA"/>
</dbReference>
<accession>A0A5B7KGY4</accession>
<protein>
    <submittedName>
        <fullName evidence="2">Uncharacterized protein</fullName>
    </submittedName>
</protein>
<dbReference type="AlphaFoldDB" id="A0A5B7KGY4"/>
<organism evidence="2 3">
    <name type="scientific">Portunus trituberculatus</name>
    <name type="common">Swimming crab</name>
    <name type="synonym">Neptunus trituberculatus</name>
    <dbReference type="NCBI Taxonomy" id="210409"/>
    <lineage>
        <taxon>Eukaryota</taxon>
        <taxon>Metazoa</taxon>
        <taxon>Ecdysozoa</taxon>
        <taxon>Arthropoda</taxon>
        <taxon>Crustacea</taxon>
        <taxon>Multicrustacea</taxon>
        <taxon>Malacostraca</taxon>
        <taxon>Eumalacostraca</taxon>
        <taxon>Eucarida</taxon>
        <taxon>Decapoda</taxon>
        <taxon>Pleocyemata</taxon>
        <taxon>Brachyura</taxon>
        <taxon>Eubrachyura</taxon>
        <taxon>Portunoidea</taxon>
        <taxon>Portunidae</taxon>
        <taxon>Portuninae</taxon>
        <taxon>Portunus</taxon>
    </lineage>
</organism>
<comment type="caution">
    <text evidence="2">The sequence shown here is derived from an EMBL/GenBank/DDBJ whole genome shotgun (WGS) entry which is preliminary data.</text>
</comment>
<sequence>MSKISTITPFSSSSSLTASCSISSQPPHFFLLHHNGFIFLHLESGRMKDGPRETLFDSANCHMRKAET</sequence>
<dbReference type="Proteomes" id="UP000324222">
    <property type="component" value="Unassembled WGS sequence"/>
</dbReference>
<reference evidence="2 3" key="1">
    <citation type="submission" date="2019-05" db="EMBL/GenBank/DDBJ databases">
        <title>Another draft genome of Portunus trituberculatus and its Hox gene families provides insights of decapod evolution.</title>
        <authorList>
            <person name="Jeong J.-H."/>
            <person name="Song I."/>
            <person name="Kim S."/>
            <person name="Choi T."/>
            <person name="Kim D."/>
            <person name="Ryu S."/>
            <person name="Kim W."/>
        </authorList>
    </citation>
    <scope>NUCLEOTIDE SEQUENCE [LARGE SCALE GENOMIC DNA]</scope>
    <source>
        <tissue evidence="2">Muscle</tissue>
    </source>
</reference>
<evidence type="ECO:0000313" key="3">
    <source>
        <dbReference type="Proteomes" id="UP000324222"/>
    </source>
</evidence>
<proteinExistence type="predicted"/>